<gene>
    <name evidence="1" type="ORF">AN2V17_21720</name>
</gene>
<accession>A0ACB5UJ76</accession>
<dbReference type="EMBL" id="BTPU01000031">
    <property type="protein sequence ID" value="GMQ62940.1"/>
    <property type="molecule type" value="Genomic_DNA"/>
</dbReference>
<keyword evidence="2" id="KW-1185">Reference proteome</keyword>
<organism evidence="1 2">
    <name type="scientific">Vallitalea maricola</name>
    <dbReference type="NCBI Taxonomy" id="3074433"/>
    <lineage>
        <taxon>Bacteria</taxon>
        <taxon>Bacillati</taxon>
        <taxon>Bacillota</taxon>
        <taxon>Clostridia</taxon>
        <taxon>Lachnospirales</taxon>
        <taxon>Vallitaleaceae</taxon>
        <taxon>Vallitalea</taxon>
    </lineage>
</organism>
<evidence type="ECO:0000313" key="2">
    <source>
        <dbReference type="Proteomes" id="UP001374599"/>
    </source>
</evidence>
<evidence type="ECO:0000313" key="1">
    <source>
        <dbReference type="EMBL" id="GMQ62940.1"/>
    </source>
</evidence>
<sequence>MKFNKKINTILILVTILMLITGCKAEKDNIDDNNTNNIESELDKEHGSDNNVVDDNDKDGEMPVGDKETGEDNNIDEDADSKDEQDTQEDDKDMVEEQVPEGDKETGDDNEDKETIAAPDFTLSDGKGNNYTLSDYKGKLVFVNFFTTWCGYCKDEMPDFQKIHEKYKDDDVAIIAVDVQHDASEKPIDEVIEWADDLGITFPVVFDEDGTATDNYFINGYPTTYVISKEGDVIGYVNAVDEQDMEKLISMYR</sequence>
<protein>
    <submittedName>
        <fullName evidence="1">Uncharacterized protein</fullName>
    </submittedName>
</protein>
<name>A0ACB5UJ76_9FIRM</name>
<reference evidence="1" key="1">
    <citation type="submission" date="2023-09" db="EMBL/GenBank/DDBJ databases">
        <title>Vallitalea sediminicola and Vallitalea maricola sp. nov., anaerobic bacteria isolated from marine sediment.</title>
        <authorList>
            <person name="Hirano S."/>
            <person name="Maeda A."/>
            <person name="Terahara T."/>
            <person name="Mori K."/>
            <person name="Hamada M."/>
            <person name="Matsumoto R."/>
            <person name="Kobayashi T."/>
        </authorList>
    </citation>
    <scope>NUCLEOTIDE SEQUENCE</scope>
    <source>
        <strain evidence="1">AN17-2</strain>
    </source>
</reference>
<proteinExistence type="predicted"/>
<dbReference type="Proteomes" id="UP001374599">
    <property type="component" value="Unassembled WGS sequence"/>
</dbReference>
<comment type="caution">
    <text evidence="1">The sequence shown here is derived from an EMBL/GenBank/DDBJ whole genome shotgun (WGS) entry which is preliminary data.</text>
</comment>